<proteinExistence type="predicted"/>
<evidence type="ECO:0000313" key="4">
    <source>
        <dbReference type="Proteomes" id="UP000247078"/>
    </source>
</evidence>
<feature type="active site" evidence="1">
    <location>
        <position position="58"/>
    </location>
</feature>
<dbReference type="SUPFAM" id="SSF52540">
    <property type="entry name" value="P-loop containing nucleoside triphosphate hydrolases"/>
    <property type="match status" value="1"/>
</dbReference>
<keyword evidence="3" id="KW-0808">Transferase</keyword>
<accession>A0A855YKT1</accession>
<evidence type="ECO:0000313" key="3">
    <source>
        <dbReference type="EMBL" id="PWW45484.1"/>
    </source>
</evidence>
<gene>
    <name evidence="3" type="ORF">DET56_101693</name>
</gene>
<evidence type="ECO:0000256" key="2">
    <source>
        <dbReference type="PIRSR" id="PIRSR007531-2"/>
    </source>
</evidence>
<feature type="binding site" evidence="2">
    <location>
        <begin position="31"/>
        <end position="38"/>
    </location>
    <ligand>
        <name>ATP</name>
        <dbReference type="ChEBI" id="CHEBI:30616"/>
    </ligand>
</feature>
<evidence type="ECO:0000256" key="1">
    <source>
        <dbReference type="PIRSR" id="PIRSR007531-1"/>
    </source>
</evidence>
<reference evidence="3 4" key="1">
    <citation type="submission" date="2018-05" db="EMBL/GenBank/DDBJ databases">
        <title>Freshwater and sediment microbial communities from various areas in North America, analyzing microbe dynamics in response to fracking.</title>
        <authorList>
            <person name="Lamendella R."/>
        </authorList>
    </citation>
    <scope>NUCLEOTIDE SEQUENCE [LARGE SCALE GENOMIC DNA]</scope>
    <source>
        <strain evidence="3 4">DB-3</strain>
    </source>
</reference>
<dbReference type="InterPro" id="IPR012853">
    <property type="entry name" value="CPT"/>
</dbReference>
<dbReference type="InterPro" id="IPR027417">
    <property type="entry name" value="P-loop_NTPase"/>
</dbReference>
<dbReference type="PIRSF" id="PIRSF007531">
    <property type="entry name" value="CPT"/>
    <property type="match status" value="1"/>
</dbReference>
<name>A0A855YKT1_9BACL</name>
<protein>
    <submittedName>
        <fullName evidence="3">Chloramphenicol 3-O phosphotransferase</fullName>
    </submittedName>
</protein>
<comment type="caution">
    <text evidence="3">The sequence shown here is derived from an EMBL/GenBank/DDBJ whole genome shotgun (WGS) entry which is preliminary data.</text>
</comment>
<dbReference type="GO" id="GO:0005524">
    <property type="term" value="F:ATP binding"/>
    <property type="evidence" value="ECO:0007669"/>
    <property type="project" value="InterPro"/>
</dbReference>
<dbReference type="AlphaFoldDB" id="A0A855YKT1"/>
<organism evidence="3 4">
    <name type="scientific">Paenibacillus pabuli</name>
    <dbReference type="NCBI Taxonomy" id="1472"/>
    <lineage>
        <taxon>Bacteria</taxon>
        <taxon>Bacillati</taxon>
        <taxon>Bacillota</taxon>
        <taxon>Bacilli</taxon>
        <taxon>Bacillales</taxon>
        <taxon>Paenibacillaceae</taxon>
        <taxon>Paenibacillus</taxon>
    </lineage>
</organism>
<dbReference type="Gene3D" id="3.40.50.300">
    <property type="entry name" value="P-loop containing nucleotide triphosphate hydrolases"/>
    <property type="match status" value="1"/>
</dbReference>
<dbReference type="Pfam" id="PF07931">
    <property type="entry name" value="CPT"/>
    <property type="match status" value="1"/>
</dbReference>
<dbReference type="Proteomes" id="UP000247078">
    <property type="component" value="Unassembled WGS sequence"/>
</dbReference>
<dbReference type="GO" id="GO:0016740">
    <property type="term" value="F:transferase activity"/>
    <property type="evidence" value="ECO:0007669"/>
    <property type="project" value="UniProtKB-KW"/>
</dbReference>
<dbReference type="EMBL" id="QGTZ01000001">
    <property type="protein sequence ID" value="PWW45484.1"/>
    <property type="molecule type" value="Genomic_DNA"/>
</dbReference>
<sequence>MMKTLFVTSAQPILMIRVIDMERGLIIFLNGTSSAGKTSIAMEMKNQGEVPFHHLSVDQFAQNYDQFIDNTYPDMKPTREVEHHVMTDILFDPINSLYCATIKLFSEMGLNVIVDTVISNDKWFNGFYDLLSDYPILFVGVQCSKEELTRREQSRGDREIGLAHSQFDYIYSYDEYDLEVNTEELSSAACAEKIFSYINSEQEYLAFKKLSRREVKTP</sequence>